<protein>
    <recommendedName>
        <fullName evidence="11">t-SNARE coiled-coil homology domain-containing protein</fullName>
    </recommendedName>
</protein>
<dbReference type="InterPro" id="IPR045242">
    <property type="entry name" value="Syntaxin"/>
</dbReference>
<feature type="domain" description="T-SNARE coiled-coil homology" evidence="11">
    <location>
        <begin position="55"/>
        <end position="117"/>
    </location>
</feature>
<gene>
    <name evidence="12" type="ORF">CASFOL_004687</name>
</gene>
<evidence type="ECO:0000256" key="6">
    <source>
        <dbReference type="ARBA" id="ARBA00022989"/>
    </source>
</evidence>
<evidence type="ECO:0000313" key="13">
    <source>
        <dbReference type="Proteomes" id="UP001632038"/>
    </source>
</evidence>
<evidence type="ECO:0000256" key="5">
    <source>
        <dbReference type="ARBA" id="ARBA00022927"/>
    </source>
</evidence>
<keyword evidence="8" id="KW-0175">Coiled coil</keyword>
<comment type="similarity">
    <text evidence="2">Belongs to the syntaxin family.</text>
</comment>
<feature type="region of interest" description="Disordered" evidence="10">
    <location>
        <begin position="114"/>
        <end position="133"/>
    </location>
</feature>
<keyword evidence="4" id="KW-0812">Transmembrane</keyword>
<dbReference type="Gene3D" id="1.20.58.70">
    <property type="match status" value="1"/>
</dbReference>
<keyword evidence="9" id="KW-0472">Membrane</keyword>
<keyword evidence="13" id="KW-1185">Reference proteome</keyword>
<evidence type="ECO:0000256" key="2">
    <source>
        <dbReference type="ARBA" id="ARBA00009063"/>
    </source>
</evidence>
<dbReference type="InterPro" id="IPR006011">
    <property type="entry name" value="Syntaxin_N"/>
</dbReference>
<keyword evidence="7" id="KW-0007">Acetylation</keyword>
<dbReference type="PANTHER" id="PTHR19957:SF307">
    <property type="entry name" value="PROTEIN SSO1-RELATED"/>
    <property type="match status" value="1"/>
</dbReference>
<dbReference type="PROSITE" id="PS00914">
    <property type="entry name" value="SYNTAXIN"/>
    <property type="match status" value="1"/>
</dbReference>
<dbReference type="FunFam" id="1.20.5.110:FF:000008">
    <property type="entry name" value="Syntaxin 132"/>
    <property type="match status" value="1"/>
</dbReference>
<dbReference type="CDD" id="cd15848">
    <property type="entry name" value="SNARE_syntaxin1-like"/>
    <property type="match status" value="1"/>
</dbReference>
<evidence type="ECO:0000256" key="10">
    <source>
        <dbReference type="SAM" id="MobiDB-lite"/>
    </source>
</evidence>
<evidence type="ECO:0000256" key="4">
    <source>
        <dbReference type="ARBA" id="ARBA00022692"/>
    </source>
</evidence>
<keyword evidence="6" id="KW-1133">Transmembrane helix</keyword>
<dbReference type="GO" id="GO:0016020">
    <property type="term" value="C:membrane"/>
    <property type="evidence" value="ECO:0007669"/>
    <property type="project" value="UniProtKB-SubCell"/>
</dbReference>
<reference evidence="13" key="1">
    <citation type="journal article" date="2024" name="IScience">
        <title>Strigolactones Initiate the Formation of Haustorium-like Structures in Castilleja.</title>
        <authorList>
            <person name="Buerger M."/>
            <person name="Peterson D."/>
            <person name="Chory J."/>
        </authorList>
    </citation>
    <scope>NUCLEOTIDE SEQUENCE [LARGE SCALE GENOMIC DNA]</scope>
</reference>
<evidence type="ECO:0000256" key="9">
    <source>
        <dbReference type="ARBA" id="ARBA00023136"/>
    </source>
</evidence>
<dbReference type="InterPro" id="IPR000727">
    <property type="entry name" value="T_SNARE_dom"/>
</dbReference>
<evidence type="ECO:0000256" key="7">
    <source>
        <dbReference type="ARBA" id="ARBA00022990"/>
    </source>
</evidence>
<dbReference type="PROSITE" id="PS50192">
    <property type="entry name" value="T_SNARE"/>
    <property type="match status" value="1"/>
</dbReference>
<dbReference type="PANTHER" id="PTHR19957">
    <property type="entry name" value="SYNTAXIN"/>
    <property type="match status" value="1"/>
</dbReference>
<dbReference type="EMBL" id="JAVIJP010000006">
    <property type="protein sequence ID" value="KAL3651685.1"/>
    <property type="molecule type" value="Genomic_DNA"/>
</dbReference>
<dbReference type="Pfam" id="PF00804">
    <property type="entry name" value="Syntaxin"/>
    <property type="match status" value="1"/>
</dbReference>
<dbReference type="SMART" id="SM00397">
    <property type="entry name" value="t_SNARE"/>
    <property type="match status" value="1"/>
</dbReference>
<dbReference type="Pfam" id="PF05739">
    <property type="entry name" value="SNARE"/>
    <property type="match status" value="1"/>
</dbReference>
<dbReference type="Proteomes" id="UP001632038">
    <property type="component" value="Unassembled WGS sequence"/>
</dbReference>
<keyword evidence="3" id="KW-0813">Transport</keyword>
<sequence length="133" mass="15423">MSEFQDIHQEYREVVERRVFTVDEETIDNLIETASEQIFRKAIQEQGRGQIMDTLAETQERHDAVRDLEKKLLELHQIFMDISVLVDYQGDMLNNIESQVTSIVDHVDRGTKALKRAKSSQKTRENGCALRSS</sequence>
<evidence type="ECO:0000256" key="1">
    <source>
        <dbReference type="ARBA" id="ARBA00004211"/>
    </source>
</evidence>
<accession>A0ABD3EEY1</accession>
<proteinExistence type="inferred from homology"/>
<dbReference type="GO" id="GO:0015031">
    <property type="term" value="P:protein transport"/>
    <property type="evidence" value="ECO:0007669"/>
    <property type="project" value="UniProtKB-KW"/>
</dbReference>
<evidence type="ECO:0000256" key="3">
    <source>
        <dbReference type="ARBA" id="ARBA00022448"/>
    </source>
</evidence>
<comment type="subcellular location">
    <subcellularLocation>
        <location evidence="1">Membrane</location>
        <topology evidence="1">Single-pass type IV membrane protein</topology>
    </subcellularLocation>
</comment>
<organism evidence="12 13">
    <name type="scientific">Castilleja foliolosa</name>
    <dbReference type="NCBI Taxonomy" id="1961234"/>
    <lineage>
        <taxon>Eukaryota</taxon>
        <taxon>Viridiplantae</taxon>
        <taxon>Streptophyta</taxon>
        <taxon>Embryophyta</taxon>
        <taxon>Tracheophyta</taxon>
        <taxon>Spermatophyta</taxon>
        <taxon>Magnoliopsida</taxon>
        <taxon>eudicotyledons</taxon>
        <taxon>Gunneridae</taxon>
        <taxon>Pentapetalae</taxon>
        <taxon>asterids</taxon>
        <taxon>lamiids</taxon>
        <taxon>Lamiales</taxon>
        <taxon>Orobanchaceae</taxon>
        <taxon>Pedicularideae</taxon>
        <taxon>Castillejinae</taxon>
        <taxon>Castilleja</taxon>
    </lineage>
</organism>
<dbReference type="SUPFAM" id="SSF47661">
    <property type="entry name" value="t-snare proteins"/>
    <property type="match status" value="1"/>
</dbReference>
<dbReference type="AlphaFoldDB" id="A0ABD3EEY1"/>
<evidence type="ECO:0000313" key="12">
    <source>
        <dbReference type="EMBL" id="KAL3651685.1"/>
    </source>
</evidence>
<dbReference type="InterPro" id="IPR006012">
    <property type="entry name" value="Syntaxin/epimorphin_CS"/>
</dbReference>
<evidence type="ECO:0000256" key="8">
    <source>
        <dbReference type="ARBA" id="ARBA00023054"/>
    </source>
</evidence>
<evidence type="ECO:0000259" key="11">
    <source>
        <dbReference type="PROSITE" id="PS50192"/>
    </source>
</evidence>
<dbReference type="InterPro" id="IPR010989">
    <property type="entry name" value="SNARE"/>
</dbReference>
<name>A0ABD3EEY1_9LAMI</name>
<keyword evidence="5" id="KW-0653">Protein transport</keyword>
<comment type="caution">
    <text evidence="12">The sequence shown here is derived from an EMBL/GenBank/DDBJ whole genome shotgun (WGS) entry which is preliminary data.</text>
</comment>